<reference evidence="3" key="1">
    <citation type="journal article" date="2023" name="Commun. Biol.">
        <title>Genome analysis of Parmales, the sister group of diatoms, reveals the evolutionary specialization of diatoms from phago-mixotrophs to photoautotrophs.</title>
        <authorList>
            <person name="Ban H."/>
            <person name="Sato S."/>
            <person name="Yoshikawa S."/>
            <person name="Yamada K."/>
            <person name="Nakamura Y."/>
            <person name="Ichinomiya M."/>
            <person name="Sato N."/>
            <person name="Blanc-Mathieu R."/>
            <person name="Endo H."/>
            <person name="Kuwata A."/>
            <person name="Ogata H."/>
        </authorList>
    </citation>
    <scope>NUCLEOTIDE SEQUENCE [LARGE SCALE GENOMIC DNA]</scope>
    <source>
        <strain evidence="3">NIES 3700</strain>
    </source>
</reference>
<protein>
    <submittedName>
        <fullName evidence="2">Uncharacterized protein</fullName>
    </submittedName>
</protein>
<sequence length="117" mass="12767">MIFFSFEAISCFISRDSLSNGKCGNASIAAAFLSVYLGLLLVLSIINKSVPKSVQRATAWELSYITTLNLAFWQRLQGVLLTTTAIASLYLLSVLAVEGDKKNLMWLEEGIFVGALV</sequence>
<accession>A0A9W7DQI5</accession>
<keyword evidence="1" id="KW-0472">Membrane</keyword>
<dbReference type="Proteomes" id="UP001165122">
    <property type="component" value="Unassembled WGS sequence"/>
</dbReference>
<comment type="caution">
    <text evidence="2">The sequence shown here is derived from an EMBL/GenBank/DDBJ whole genome shotgun (WGS) entry which is preliminary data.</text>
</comment>
<feature type="transmembrane region" description="Helical" evidence="1">
    <location>
        <begin position="78"/>
        <end position="97"/>
    </location>
</feature>
<evidence type="ECO:0000256" key="1">
    <source>
        <dbReference type="SAM" id="Phobius"/>
    </source>
</evidence>
<organism evidence="2 3">
    <name type="scientific">Triparma laevis f. longispina</name>
    <dbReference type="NCBI Taxonomy" id="1714387"/>
    <lineage>
        <taxon>Eukaryota</taxon>
        <taxon>Sar</taxon>
        <taxon>Stramenopiles</taxon>
        <taxon>Ochrophyta</taxon>
        <taxon>Bolidophyceae</taxon>
        <taxon>Parmales</taxon>
        <taxon>Triparmaceae</taxon>
        <taxon>Triparma</taxon>
    </lineage>
</organism>
<keyword evidence="1" id="KW-1133">Transmembrane helix</keyword>
<keyword evidence="1" id="KW-0812">Transmembrane</keyword>
<dbReference type="EMBL" id="BRXW01000397">
    <property type="protein sequence ID" value="GMH50645.1"/>
    <property type="molecule type" value="Genomic_DNA"/>
</dbReference>
<name>A0A9W7DQI5_9STRA</name>
<dbReference type="AlphaFoldDB" id="A0A9W7DQI5"/>
<gene>
    <name evidence="2" type="ORF">TrLO_g9550</name>
</gene>
<proteinExistence type="predicted"/>
<evidence type="ECO:0000313" key="3">
    <source>
        <dbReference type="Proteomes" id="UP001165122"/>
    </source>
</evidence>
<feature type="transmembrane region" description="Helical" evidence="1">
    <location>
        <begin position="26"/>
        <end position="46"/>
    </location>
</feature>
<evidence type="ECO:0000313" key="2">
    <source>
        <dbReference type="EMBL" id="GMH50645.1"/>
    </source>
</evidence>
<keyword evidence="3" id="KW-1185">Reference proteome</keyword>
<dbReference type="OrthoDB" id="10523258at2759"/>